<evidence type="ECO:0000256" key="1">
    <source>
        <dbReference type="ARBA" id="ARBA00022741"/>
    </source>
</evidence>
<dbReference type="PROSITE" id="PS51194">
    <property type="entry name" value="HELICASE_CTER"/>
    <property type="match status" value="1"/>
</dbReference>
<dbReference type="GO" id="GO:0005829">
    <property type="term" value="C:cytosol"/>
    <property type="evidence" value="ECO:0007669"/>
    <property type="project" value="TreeGrafter"/>
</dbReference>
<dbReference type="Pfam" id="PF00271">
    <property type="entry name" value="Helicase_C"/>
    <property type="match status" value="1"/>
</dbReference>
<feature type="compositionally biased region" description="Low complexity" evidence="6">
    <location>
        <begin position="137"/>
        <end position="187"/>
    </location>
</feature>
<gene>
    <name evidence="10" type="ORF">BQ4739_LOCUS19516</name>
</gene>
<name>A0A383WPZ4_TETOB</name>
<dbReference type="InterPro" id="IPR050079">
    <property type="entry name" value="DEAD_box_RNA_helicase"/>
</dbReference>
<dbReference type="InterPro" id="IPR011545">
    <property type="entry name" value="DEAD/DEAH_box_helicase_dom"/>
</dbReference>
<dbReference type="GO" id="GO:0016787">
    <property type="term" value="F:hydrolase activity"/>
    <property type="evidence" value="ECO:0007669"/>
    <property type="project" value="UniProtKB-KW"/>
</dbReference>
<feature type="region of interest" description="Disordered" evidence="6">
    <location>
        <begin position="864"/>
        <end position="946"/>
    </location>
</feature>
<dbReference type="InterPro" id="IPR000629">
    <property type="entry name" value="RNA-helicase_DEAD-box_CS"/>
</dbReference>
<feature type="domain" description="Helicase ATP-binding" evidence="7">
    <location>
        <begin position="300"/>
        <end position="520"/>
    </location>
</feature>
<dbReference type="GO" id="GO:0003676">
    <property type="term" value="F:nucleic acid binding"/>
    <property type="evidence" value="ECO:0007669"/>
    <property type="project" value="InterPro"/>
</dbReference>
<keyword evidence="3" id="KW-0347">Helicase</keyword>
<dbReference type="CDD" id="cd17947">
    <property type="entry name" value="DEADc_DDX27"/>
    <property type="match status" value="1"/>
</dbReference>
<evidence type="ECO:0008006" key="12">
    <source>
        <dbReference type="Google" id="ProtNLM"/>
    </source>
</evidence>
<evidence type="ECO:0000259" key="9">
    <source>
        <dbReference type="PROSITE" id="PS51195"/>
    </source>
</evidence>
<proteinExistence type="predicted"/>
<dbReference type="SUPFAM" id="SSF52540">
    <property type="entry name" value="P-loop containing nucleoside triphosphate hydrolases"/>
    <property type="match status" value="2"/>
</dbReference>
<evidence type="ECO:0000313" key="10">
    <source>
        <dbReference type="EMBL" id="SZX79234.1"/>
    </source>
</evidence>
<dbReference type="Pfam" id="PF00270">
    <property type="entry name" value="DEAD"/>
    <property type="match status" value="2"/>
</dbReference>
<feature type="compositionally biased region" description="Low complexity" evidence="6">
    <location>
        <begin position="59"/>
        <end position="73"/>
    </location>
</feature>
<feature type="compositionally biased region" description="Basic residues" evidence="6">
    <location>
        <begin position="927"/>
        <end position="946"/>
    </location>
</feature>
<keyword evidence="4" id="KW-0067">ATP-binding</keyword>
<feature type="compositionally biased region" description="Acidic residues" evidence="6">
    <location>
        <begin position="82"/>
        <end position="109"/>
    </location>
</feature>
<dbReference type="Gene3D" id="3.40.50.300">
    <property type="entry name" value="P-loop containing nucleotide triphosphate hydrolases"/>
    <property type="match status" value="3"/>
</dbReference>
<dbReference type="InterPro" id="IPR001650">
    <property type="entry name" value="Helicase_C-like"/>
</dbReference>
<feature type="compositionally biased region" description="Acidic residues" evidence="6">
    <location>
        <begin position="208"/>
        <end position="228"/>
    </location>
</feature>
<evidence type="ECO:0000256" key="6">
    <source>
        <dbReference type="SAM" id="MobiDB-lite"/>
    </source>
</evidence>
<dbReference type="GO" id="GO:0003724">
    <property type="term" value="F:RNA helicase activity"/>
    <property type="evidence" value="ECO:0007669"/>
    <property type="project" value="InterPro"/>
</dbReference>
<dbReference type="EMBL" id="FNXT01001361">
    <property type="protein sequence ID" value="SZX79234.1"/>
    <property type="molecule type" value="Genomic_DNA"/>
</dbReference>
<feature type="domain" description="DEAD-box RNA helicase Q" evidence="9">
    <location>
        <begin position="269"/>
        <end position="297"/>
    </location>
</feature>
<dbReference type="PROSITE" id="PS51195">
    <property type="entry name" value="Q_MOTIF"/>
    <property type="match status" value="1"/>
</dbReference>
<feature type="compositionally biased region" description="Low complexity" evidence="6">
    <location>
        <begin position="894"/>
        <end position="908"/>
    </location>
</feature>
<feature type="region of interest" description="Disordered" evidence="6">
    <location>
        <begin position="36"/>
        <end position="253"/>
    </location>
</feature>
<feature type="domain" description="Helicase C-terminal" evidence="8">
    <location>
        <begin position="531"/>
        <end position="696"/>
    </location>
</feature>
<dbReference type="PROSITE" id="PS51192">
    <property type="entry name" value="HELICASE_ATP_BIND_1"/>
    <property type="match status" value="1"/>
</dbReference>
<keyword evidence="2" id="KW-0378">Hydrolase</keyword>
<organism evidence="10 11">
    <name type="scientific">Tetradesmus obliquus</name>
    <name type="common">Green alga</name>
    <name type="synonym">Acutodesmus obliquus</name>
    <dbReference type="NCBI Taxonomy" id="3088"/>
    <lineage>
        <taxon>Eukaryota</taxon>
        <taxon>Viridiplantae</taxon>
        <taxon>Chlorophyta</taxon>
        <taxon>core chlorophytes</taxon>
        <taxon>Chlorophyceae</taxon>
        <taxon>CS clade</taxon>
        <taxon>Sphaeropleales</taxon>
        <taxon>Scenedesmaceae</taxon>
        <taxon>Tetradesmus</taxon>
    </lineage>
</organism>
<dbReference type="CDD" id="cd18787">
    <property type="entry name" value="SF2_C_DEAD"/>
    <property type="match status" value="1"/>
</dbReference>
<evidence type="ECO:0000313" key="11">
    <source>
        <dbReference type="Proteomes" id="UP000256970"/>
    </source>
</evidence>
<feature type="compositionally biased region" description="Acidic residues" evidence="6">
    <location>
        <begin position="116"/>
        <end position="136"/>
    </location>
</feature>
<dbReference type="STRING" id="3088.A0A383WPZ4"/>
<dbReference type="InterPro" id="IPR014001">
    <property type="entry name" value="Helicase_ATP-bd"/>
</dbReference>
<keyword evidence="11" id="KW-1185">Reference proteome</keyword>
<feature type="short sequence motif" description="Q motif" evidence="5">
    <location>
        <begin position="269"/>
        <end position="297"/>
    </location>
</feature>
<evidence type="ECO:0000256" key="4">
    <source>
        <dbReference type="ARBA" id="ARBA00022840"/>
    </source>
</evidence>
<dbReference type="PROSITE" id="PS00039">
    <property type="entry name" value="DEAD_ATP_HELICASE"/>
    <property type="match status" value="1"/>
</dbReference>
<evidence type="ECO:0000256" key="3">
    <source>
        <dbReference type="ARBA" id="ARBA00022806"/>
    </source>
</evidence>
<dbReference type="PANTHER" id="PTHR47959">
    <property type="entry name" value="ATP-DEPENDENT RNA HELICASE RHLE-RELATED"/>
    <property type="match status" value="1"/>
</dbReference>
<evidence type="ECO:0000259" key="7">
    <source>
        <dbReference type="PROSITE" id="PS51192"/>
    </source>
</evidence>
<evidence type="ECO:0000256" key="5">
    <source>
        <dbReference type="PROSITE-ProRule" id="PRU00552"/>
    </source>
</evidence>
<keyword evidence="1" id="KW-0547">Nucleotide-binding</keyword>
<dbReference type="InterPro" id="IPR027417">
    <property type="entry name" value="P-loop_NTPase"/>
</dbReference>
<reference evidence="10 11" key="1">
    <citation type="submission" date="2016-10" db="EMBL/GenBank/DDBJ databases">
        <authorList>
            <person name="Cai Z."/>
        </authorList>
    </citation>
    <scope>NUCLEOTIDE SEQUENCE [LARGE SCALE GENOMIC DNA]</scope>
</reference>
<dbReference type="AlphaFoldDB" id="A0A383WPZ4"/>
<dbReference type="PANTHER" id="PTHR47959:SF14">
    <property type="entry name" value="DEAD-BOX ATP-DEPENDENT RNA HELICASE 28"/>
    <property type="match status" value="1"/>
</dbReference>
<sequence>MAAEDFNPGFAFDAGDFEAPAQAPWEFGGALKMALKDRQQPASTIDDKINKRLQDRQQKQQQKQQARKGAQAAGKKRAREESSEDEDDSEAGDSDDDDDDAAGSSEESDQPLPGELDSDEGDSELDDEDESEDADEPAAAAGKKGKQQQQQKQAPQSAAAAAAARRAAAAAAAAASGQANGKAAAGGSRKPGAAGDGSEEQPSSSEGDQSDDGEQQQQDDSEAEDADEQQQQKQRQRPDKQAAANGKAGDKSKAGFYAETQRGFKKQDVSFQDLNLSRPLLRAVSALGYTHPTPIQAACIPLALAGRDICGSAMTGSGKTAAFALPILERLLYRPRQVAATYVLILAPTRELAAQQYDWQQRPLGKAAFALPILERLLYRPRQVAATYVLILAPTRELAAQIHSMVQKLAQFTDIDAALIVGGLSLTAQAAALRAGPCIVVATPGRVIDHVRNSQGFGLEDLSVLVLDEADRLLEMGFKEELREILRMAPKQRQTLLFSATFNDDVAGLVALSLKQPVRLAADAAAAAPSTLSQEIVRLKGSAATEKEAALLALASRSFSSGRTIVFCKTKQRAHRLKLLFGLCKLPPAAELHGDMTQAARLESLERFRRGEVAYLLATDVAARGLDILGVQVVLNFDAPRTLETYLHRIGRTARAGESGVAVSLISDEDRALLKEVVKKGRVTLKQRVVPPQAMARWQATIEAAEPDVERVLAEEHEEAAIRRAEMEASKAANMLEHEDEIYSRPARTWFQTEKQKKEAAAAAAAAAEGRTVLEDAAGANTPAGRAAKKLAKSAAKQDKKNARLKEQRAAEAAAGGKKAVPALQAETEAFSKAIKGVKSRARALMQQQGLTAKVAQKIAAKAVTGVSASREKKKRKTGAGLFSGDGISKADDGAAAGPGSKGSSSSKGGKDGKAKSSLSKSELNKVKRGGKGKSSFKSKKKFKRR</sequence>
<dbReference type="InterPro" id="IPR014014">
    <property type="entry name" value="RNA_helicase_DEAD_Q_motif"/>
</dbReference>
<evidence type="ECO:0000256" key="2">
    <source>
        <dbReference type="ARBA" id="ARBA00022801"/>
    </source>
</evidence>
<feature type="compositionally biased region" description="Basic and acidic residues" evidence="6">
    <location>
        <begin position="36"/>
        <end position="58"/>
    </location>
</feature>
<dbReference type="GO" id="GO:0005524">
    <property type="term" value="F:ATP binding"/>
    <property type="evidence" value="ECO:0007669"/>
    <property type="project" value="UniProtKB-KW"/>
</dbReference>
<accession>A0A383WPZ4</accession>
<dbReference type="SMART" id="SM00490">
    <property type="entry name" value="HELICc"/>
    <property type="match status" value="1"/>
</dbReference>
<dbReference type="SMART" id="SM00487">
    <property type="entry name" value="DEXDc"/>
    <property type="match status" value="1"/>
</dbReference>
<protein>
    <recommendedName>
        <fullName evidence="12">RNA helicase</fullName>
    </recommendedName>
</protein>
<dbReference type="Proteomes" id="UP000256970">
    <property type="component" value="Unassembled WGS sequence"/>
</dbReference>
<evidence type="ECO:0000259" key="8">
    <source>
        <dbReference type="PROSITE" id="PS51194"/>
    </source>
</evidence>